<keyword evidence="2" id="KW-0812">Transmembrane</keyword>
<feature type="compositionally biased region" description="Low complexity" evidence="1">
    <location>
        <begin position="1193"/>
        <end position="1215"/>
    </location>
</feature>
<dbReference type="Pfam" id="PF20732">
    <property type="entry name" value="NamZ_C"/>
    <property type="match status" value="1"/>
</dbReference>
<protein>
    <submittedName>
        <fullName evidence="4">Cell wall regulatory locus protein</fullName>
    </submittedName>
</protein>
<dbReference type="Gene3D" id="3.90.70.10">
    <property type="entry name" value="Cysteine proteinases"/>
    <property type="match status" value="2"/>
</dbReference>
<dbReference type="Gene3D" id="3.30.40.10">
    <property type="entry name" value="Zinc/RING finger domain, C3HC4 (zinc finger)"/>
    <property type="match status" value="1"/>
</dbReference>
<dbReference type="Gene3D" id="3.90.1150.140">
    <property type="match status" value="1"/>
</dbReference>
<feature type="compositionally biased region" description="Acidic residues" evidence="1">
    <location>
        <begin position="1390"/>
        <end position="1417"/>
    </location>
</feature>
<feature type="compositionally biased region" description="Pro residues" evidence="1">
    <location>
        <begin position="761"/>
        <end position="770"/>
    </location>
</feature>
<evidence type="ECO:0000256" key="2">
    <source>
        <dbReference type="SAM" id="Phobius"/>
    </source>
</evidence>
<name>A0ABQ8UNN9_9EUKA</name>
<reference evidence="4" key="1">
    <citation type="journal article" date="2022" name="bioRxiv">
        <title>Genomics of Preaxostyla Flagellates Illuminates Evolutionary Transitions and the Path Towards Mitochondrial Loss.</title>
        <authorList>
            <person name="Novak L.V.F."/>
            <person name="Treitli S.C."/>
            <person name="Pyrih J."/>
            <person name="Halakuc P."/>
            <person name="Pipaliya S.V."/>
            <person name="Vacek V."/>
            <person name="Brzon O."/>
            <person name="Soukal P."/>
            <person name="Eme L."/>
            <person name="Dacks J.B."/>
            <person name="Karnkowska A."/>
            <person name="Elias M."/>
            <person name="Hampl V."/>
        </authorList>
    </citation>
    <scope>NUCLEOTIDE SEQUENCE</scope>
    <source>
        <strain evidence="4">RCP-MX</strain>
    </source>
</reference>
<organism evidence="4 5">
    <name type="scientific">Paratrimastix pyriformis</name>
    <dbReference type="NCBI Taxonomy" id="342808"/>
    <lineage>
        <taxon>Eukaryota</taxon>
        <taxon>Metamonada</taxon>
        <taxon>Preaxostyla</taxon>
        <taxon>Paratrimastigidae</taxon>
        <taxon>Paratrimastix</taxon>
    </lineage>
</organism>
<dbReference type="PANTHER" id="PTHR42915:SF1">
    <property type="entry name" value="PEPTIDOGLYCAN BETA-N-ACETYLMURAMIDASE NAMZ"/>
    <property type="match status" value="1"/>
</dbReference>
<dbReference type="SUPFAM" id="SSF54001">
    <property type="entry name" value="Cysteine proteinases"/>
    <property type="match status" value="2"/>
</dbReference>
<feature type="region of interest" description="Disordered" evidence="1">
    <location>
        <begin position="1608"/>
        <end position="1630"/>
    </location>
</feature>
<dbReference type="InterPro" id="IPR001394">
    <property type="entry name" value="Peptidase_C19_UCH"/>
</dbReference>
<feature type="domain" description="USP" evidence="3">
    <location>
        <begin position="685"/>
        <end position="1773"/>
    </location>
</feature>
<feature type="compositionally biased region" description="Acidic residues" evidence="1">
    <location>
        <begin position="1061"/>
        <end position="1072"/>
    </location>
</feature>
<feature type="transmembrane region" description="Helical" evidence="2">
    <location>
        <begin position="34"/>
        <end position="56"/>
    </location>
</feature>
<evidence type="ECO:0000313" key="4">
    <source>
        <dbReference type="EMBL" id="KAJ4460798.1"/>
    </source>
</evidence>
<dbReference type="PANTHER" id="PTHR42915">
    <property type="entry name" value="HYPOTHETICAL 460 KDA PROTEIN IN FEUA-SIGW INTERGENIC REGION [PRECURSOR]"/>
    <property type="match status" value="1"/>
</dbReference>
<sequence>MDRSPLASQEPVVNAEVNELLGTGAKKSPMKKCCCFMSILWAITFLALGVFVFLWITGLARPWASGAYVPGIDGDYRSVLKGHKIGLLCNPTAINKKRLSTVDVLHSDPDMQLTALFGPEHGVRGDFPDGRRYEDYFDTRTGLPVYSLYTPAGRFAPEDWMLQNITALAVDIQDVGLRFYTYISTMKYVMEAAARKGIPFVVLDRPNPLGDVVEGPVLDMANTSFVGIWNITLRYGLTLGELARLFNAEMGLGADVRVVPVQGWQRKSILAETTPWVPTSPNLPTIAGALAYAGTCIFEGTNLSEGRGTTTPFLISGAPWVNGSAMVDHLEAFRAASAKGAELMAGVSFAPTSFCPQASKFQGQSCFGVRLIIEDRTKFQPVPVALYLVRSYLDLYPDKATVTSYADLLMGTPYVRQQLLAGGKVEDIVAWYTPQAKHCFLLEQLRPLSISLCNCMFAETQLTILIPFLTCRQANRIRVGRLPANVSGLMGKGKAHRGDKGHAEDEGDVRACPHCKDLNPQSLRQDIKTNDLTVCTECTEKVETCDPDKLKSLQGFDGLFTCLCCGHTSCGGHAIRHALSHPGTTHGLVLHQTTRTWRCLACHTKATEIPPLVEKCPKPLRRFVETCMVAVKALSRGADRADDDDEFESFPEGETAAVPVPAPAPIVAIPKKGGPTAARVPVGVVGLSNLGNTCFFNSVMQNLFQLNPLVRYFLDPAPVPLPIAPPAEPPAPVGPATAAAAAAAAATASGKSGKRNKRGPAPQPQAPAAPPTAEGPLSAALRAIARDVWGGEGGGPVLVPKAVLNSLAAKAPRFKGGQQQDAQELLRALLDIADSEDARRQRALHEAKAPPAVPGAPPVPRPRIRSYVSETFEGEMLSTVTCHYCGTRSSIFEPFMDLSLPLVRPTAPTPATVTVSTAKDAKEKAAAATSAPTTTTATTTPTTATPATATDASPAPTGAASASTPATDTPATQATSPCPAVAPAAVPPATTATAPVVPSAGAAAADPAPAAPSKDTPAAVAAAPEESAAAGATEVVEEDEDIGAVSSEDEGAKPRGVIGPEDYEDYVPDGDDAPAVPDEPVDESAVRTVFVSTKQRKKQAKLAQKNKRARRGKGAKKPAPGADTATTEGTAPAASDTAAATGDPDSAAAAAPAGPLPPSEKSPEEGVRAGASSDLAGTVSAQGSTAASGPKEAPSSAPALPPSGTAPSPSAPATPQVREAARPQAAQSSPAAEQSSLPTSTAPAAGSLPEVVPAPPKALWPPPLPTTAIPPQRDVPLPPPRVPPAPKDAPLTLEGCLNWFTWPETLQGTEAYGCEECTRRRKIEVLENALYYLYNILQTGTYEPAQLPAIYQHMSNVATQREALVAADPRFLATPVPHAGRHHERKGEGEGEGGDSESSSESDEDQDGAPSDDDEDAKSDPEGAPSAGPAITPSPAPTPSAAVEKLPAAEHVGTSPPEDKLAAEVPPVGPSGHTDGSAEATATAPAPTAPLPQSPQEDPKAPPEGEAVVAVAAPAPGSLPPAQVLFVGYGPIGLREGVITASGSPSGLAVTVPKLLSLLPPLPAPPPGKRFFANSRALRRPATKQFLLHKLPPIMVIHLKRFCGGLPGGGRTGRRAQSHRGKGRQYSNMNMSDPFYPAGAKYRSGGYGGSGGGGALRKISSHVAFPLLLDVAPFVSWVPHPSARAPGGAVVEGAAAGAECPCGAPSHPRSTLYRLNGVVMHGGSLSGGHYTAFTHRRGGAEDEWYFYSDSCYHRATLEEVLQAEAYLLFYELLPDQQQ</sequence>
<feature type="region of interest" description="Disordered" evidence="1">
    <location>
        <begin position="924"/>
        <end position="980"/>
    </location>
</feature>
<keyword evidence="5" id="KW-1185">Reference proteome</keyword>
<comment type="caution">
    <text evidence="4">The sequence shown here is derived from an EMBL/GenBank/DDBJ whole genome shotgun (WGS) entry which is preliminary data.</text>
</comment>
<dbReference type="InterPro" id="IPR028889">
    <property type="entry name" value="USP"/>
</dbReference>
<dbReference type="InterPro" id="IPR013083">
    <property type="entry name" value="Znf_RING/FYVE/PHD"/>
</dbReference>
<keyword evidence="2" id="KW-0472">Membrane</keyword>
<dbReference type="Pfam" id="PF07075">
    <property type="entry name" value="NamZ_N"/>
    <property type="match status" value="1"/>
</dbReference>
<gene>
    <name evidence="4" type="ORF">PAPYR_3051</name>
</gene>
<feature type="compositionally biased region" description="Basic residues" evidence="1">
    <location>
        <begin position="1094"/>
        <end position="1116"/>
    </location>
</feature>
<feature type="compositionally biased region" description="Low complexity" evidence="1">
    <location>
        <begin position="1266"/>
        <end position="1275"/>
    </location>
</feature>
<feature type="compositionally biased region" description="Pro residues" evidence="1">
    <location>
        <begin position="1252"/>
        <end position="1265"/>
    </location>
</feature>
<feature type="region of interest" description="Disordered" evidence="1">
    <location>
        <begin position="744"/>
        <end position="775"/>
    </location>
</feature>
<feature type="compositionally biased region" description="Low complexity" evidence="1">
    <location>
        <begin position="1129"/>
        <end position="1153"/>
    </location>
</feature>
<dbReference type="Proteomes" id="UP001141327">
    <property type="component" value="Unassembled WGS sequence"/>
</dbReference>
<dbReference type="PROSITE" id="PS00973">
    <property type="entry name" value="USP_2"/>
    <property type="match status" value="1"/>
</dbReference>
<keyword evidence="2" id="KW-1133">Transmembrane helix</keyword>
<dbReference type="InterPro" id="IPR008302">
    <property type="entry name" value="NamZ"/>
</dbReference>
<feature type="region of interest" description="Disordered" evidence="1">
    <location>
        <begin position="1373"/>
        <end position="1505"/>
    </location>
</feature>
<dbReference type="InterPro" id="IPR038765">
    <property type="entry name" value="Papain-like_cys_pep_sf"/>
</dbReference>
<feature type="compositionally biased region" description="Basic residues" evidence="1">
    <location>
        <begin position="1612"/>
        <end position="1623"/>
    </location>
</feature>
<feature type="compositionally biased region" description="Low complexity" evidence="1">
    <location>
        <begin position="926"/>
        <end position="980"/>
    </location>
</feature>
<evidence type="ECO:0000259" key="3">
    <source>
        <dbReference type="PROSITE" id="PS50235"/>
    </source>
</evidence>
<accession>A0ABQ8UNN9</accession>
<dbReference type="PROSITE" id="PS50235">
    <property type="entry name" value="USP_3"/>
    <property type="match status" value="1"/>
</dbReference>
<dbReference type="EMBL" id="JAPMOS010000011">
    <property type="protein sequence ID" value="KAJ4460798.1"/>
    <property type="molecule type" value="Genomic_DNA"/>
</dbReference>
<feature type="region of interest" description="Disordered" evidence="1">
    <location>
        <begin position="1002"/>
        <end position="1278"/>
    </location>
</feature>
<dbReference type="Pfam" id="PF00443">
    <property type="entry name" value="UCH"/>
    <property type="match status" value="2"/>
</dbReference>
<evidence type="ECO:0000313" key="5">
    <source>
        <dbReference type="Proteomes" id="UP001141327"/>
    </source>
</evidence>
<dbReference type="InterPro" id="IPR048503">
    <property type="entry name" value="NamZ_C"/>
</dbReference>
<dbReference type="SUPFAM" id="SSF57850">
    <property type="entry name" value="RING/U-box"/>
    <property type="match status" value="1"/>
</dbReference>
<dbReference type="PROSITE" id="PS00972">
    <property type="entry name" value="USP_1"/>
    <property type="match status" value="1"/>
</dbReference>
<feature type="compositionally biased region" description="Low complexity" evidence="1">
    <location>
        <begin position="1222"/>
        <end position="1236"/>
    </location>
</feature>
<dbReference type="InterPro" id="IPR018200">
    <property type="entry name" value="USP_CS"/>
</dbReference>
<feature type="compositionally biased region" description="Low complexity" evidence="1">
    <location>
        <begin position="1002"/>
        <end position="1034"/>
    </location>
</feature>
<dbReference type="InterPro" id="IPR048502">
    <property type="entry name" value="NamZ_N"/>
</dbReference>
<evidence type="ECO:0000256" key="1">
    <source>
        <dbReference type="SAM" id="MobiDB-lite"/>
    </source>
</evidence>
<proteinExistence type="predicted"/>
<dbReference type="Gene3D" id="3.40.50.12170">
    <property type="entry name" value="Uncharacterised protein PF07075, DUF1343"/>
    <property type="match status" value="1"/>
</dbReference>